<reference evidence="2" key="1">
    <citation type="submission" date="2020-02" db="EMBL/GenBank/DDBJ databases">
        <authorList>
            <person name="Meier V. D."/>
        </authorList>
    </citation>
    <scope>NUCLEOTIDE SEQUENCE</scope>
    <source>
        <strain evidence="2">AVDCRST_MAG68</strain>
    </source>
</reference>
<feature type="compositionally biased region" description="Basic and acidic residues" evidence="1">
    <location>
        <begin position="8"/>
        <end position="26"/>
    </location>
</feature>
<protein>
    <submittedName>
        <fullName evidence="2">Type IV fimbrial assembly protein PilC</fullName>
    </submittedName>
</protein>
<evidence type="ECO:0000313" key="2">
    <source>
        <dbReference type="EMBL" id="CAA9370053.1"/>
    </source>
</evidence>
<feature type="compositionally biased region" description="Basic and acidic residues" evidence="1">
    <location>
        <begin position="361"/>
        <end position="370"/>
    </location>
</feature>
<feature type="compositionally biased region" description="Basic and acidic residues" evidence="1">
    <location>
        <begin position="295"/>
        <end position="305"/>
    </location>
</feature>
<feature type="compositionally biased region" description="Low complexity" evidence="1">
    <location>
        <begin position="251"/>
        <end position="260"/>
    </location>
</feature>
<feature type="region of interest" description="Disordered" evidence="1">
    <location>
        <begin position="1"/>
        <end position="213"/>
    </location>
</feature>
<name>A0A6J4MVP9_9BACT</name>
<feature type="compositionally biased region" description="Basic residues" evidence="1">
    <location>
        <begin position="351"/>
        <end position="360"/>
    </location>
</feature>
<feature type="compositionally biased region" description="Basic residues" evidence="1">
    <location>
        <begin position="132"/>
        <end position="141"/>
    </location>
</feature>
<feature type="non-terminal residue" evidence="2">
    <location>
        <position position="399"/>
    </location>
</feature>
<feature type="region of interest" description="Disordered" evidence="1">
    <location>
        <begin position="281"/>
        <end position="399"/>
    </location>
</feature>
<feature type="compositionally biased region" description="Basic residues" evidence="1">
    <location>
        <begin position="193"/>
        <end position="209"/>
    </location>
</feature>
<proteinExistence type="predicted"/>
<feature type="non-terminal residue" evidence="2">
    <location>
        <position position="1"/>
    </location>
</feature>
<feature type="compositionally biased region" description="Basic and acidic residues" evidence="1">
    <location>
        <begin position="45"/>
        <end position="73"/>
    </location>
</feature>
<gene>
    <name evidence="2" type="ORF">AVDCRST_MAG68-5435</name>
</gene>
<accession>A0A6J4MVP9</accession>
<feature type="compositionally biased region" description="Basic and acidic residues" evidence="1">
    <location>
        <begin position="317"/>
        <end position="350"/>
    </location>
</feature>
<feature type="compositionally biased region" description="Basic and acidic residues" evidence="1">
    <location>
        <begin position="81"/>
        <end position="110"/>
    </location>
</feature>
<feature type="region of interest" description="Disordered" evidence="1">
    <location>
        <begin position="239"/>
        <end position="260"/>
    </location>
</feature>
<dbReference type="EMBL" id="CADCTW010000241">
    <property type="protein sequence ID" value="CAA9370053.1"/>
    <property type="molecule type" value="Genomic_DNA"/>
</dbReference>
<organism evidence="2">
    <name type="scientific">uncultured Gemmatimonadota bacterium</name>
    <dbReference type="NCBI Taxonomy" id="203437"/>
    <lineage>
        <taxon>Bacteria</taxon>
        <taxon>Pseudomonadati</taxon>
        <taxon>Gemmatimonadota</taxon>
        <taxon>environmental samples</taxon>
    </lineage>
</organism>
<dbReference type="AlphaFoldDB" id="A0A6J4MVP9"/>
<evidence type="ECO:0000256" key="1">
    <source>
        <dbReference type="SAM" id="MobiDB-lite"/>
    </source>
</evidence>
<sequence length="399" mass="43644">ARICLQRPEQHRRDPERRDRPADARRGGGLSPPPAAAAGLGQHQVEGDQHHLRHGDQDPRGGDLHPAVRHDDQLGAPAGAEPHDPRGADREQVLRQDHHRGAQRHPERQHPGRRHAQAPQGVHRAVREHGGRGRGGRHPGHHPAAPGGVPGEERRPGPQDQERHDLPGRDALRGDRLYHHPAVEGGARVRGDLHRRRAGASAPHPRRAGGQRVPAKLPLALHPGVDRGGLRGTAVLQDGGRAARHRPPAAEPAGAGQHAAQVGRVALHPHAGHAGLLRRVDSGGAADHGAHRRQPRDPRRGDGLARLHRGRRHHLRAAQDLRRLPAHGGADDQRGRADRRPGRDALQDRRLLRRRGGRRRERPDLHPGAHHDRRHGRRDRRDGGGHVPAHVRHDQGGAV</sequence>
<feature type="compositionally biased region" description="Basic residues" evidence="1">
    <location>
        <begin position="306"/>
        <end position="316"/>
    </location>
</feature>
<feature type="compositionally biased region" description="Basic and acidic residues" evidence="1">
    <location>
        <begin position="151"/>
        <end position="192"/>
    </location>
</feature>